<accession>A0A1I0DGI9</accession>
<keyword evidence="2" id="KW-0378">Hydrolase</keyword>
<dbReference type="OrthoDB" id="452395at2"/>
<dbReference type="EMBL" id="FOHV01000016">
    <property type="protein sequence ID" value="SET31307.1"/>
    <property type="molecule type" value="Genomic_DNA"/>
</dbReference>
<dbReference type="SMART" id="SM00910">
    <property type="entry name" value="HIRAN"/>
    <property type="match status" value="1"/>
</dbReference>
<dbReference type="InterPro" id="IPR014905">
    <property type="entry name" value="HIRAN"/>
</dbReference>
<dbReference type="RefSeq" id="WP_093320393.1">
    <property type="nucleotide sequence ID" value="NZ_FOHV01000016.1"/>
</dbReference>
<reference evidence="5" key="1">
    <citation type="submission" date="2016-10" db="EMBL/GenBank/DDBJ databases">
        <authorList>
            <person name="Varghese N."/>
            <person name="Submissions S."/>
        </authorList>
    </citation>
    <scope>NUCLEOTIDE SEQUENCE [LARGE SCALE GENOMIC DNA]</scope>
    <source>
        <strain evidence="5">DSM 18579</strain>
    </source>
</reference>
<feature type="domain" description="HIRAN" evidence="3">
    <location>
        <begin position="125"/>
        <end position="228"/>
    </location>
</feature>
<dbReference type="GO" id="GO:0016818">
    <property type="term" value="F:hydrolase activity, acting on acid anhydrides, in phosphorus-containing anhydrides"/>
    <property type="evidence" value="ECO:0007669"/>
    <property type="project" value="InterPro"/>
</dbReference>
<dbReference type="Gene3D" id="3.30.70.2330">
    <property type="match status" value="1"/>
</dbReference>
<dbReference type="AlphaFoldDB" id="A0A1I0DGI9"/>
<keyword evidence="1" id="KW-0479">Metal-binding</keyword>
<sequence>MNTTNSVYVAWQEPILHDWFVVGLLQQTDSGYVFNYTEGALEKNNFVPFNGMEELNKTYYSHELFPLFQNRVLSKHRPEYPHFIQWLGLNAQEATPIEVIARTGGLRNTDQLQMFKRINFDKSGNFEYFFFVHGVGYLDPSAKKRVSDLDKGDKLFLLQDSQNQYDKLAVAVRAENPAQLIGYCPRYLARDIRYLLDNSPHLIELNVECVNKDVPTNYQLLCKLSGKGISSEVIDLINKHRDFETIRP</sequence>
<evidence type="ECO:0000259" key="3">
    <source>
        <dbReference type="SMART" id="SM00910"/>
    </source>
</evidence>
<gene>
    <name evidence="4" type="ORF">SAMN02583745_01970</name>
</gene>
<evidence type="ECO:0000313" key="5">
    <source>
        <dbReference type="Proteomes" id="UP000242642"/>
    </source>
</evidence>
<evidence type="ECO:0000313" key="4">
    <source>
        <dbReference type="EMBL" id="SET31307.1"/>
    </source>
</evidence>
<keyword evidence="5" id="KW-1185">Reference proteome</keyword>
<dbReference type="Pfam" id="PF08797">
    <property type="entry name" value="HIRAN"/>
    <property type="match status" value="1"/>
</dbReference>
<name>A0A1I0DGI9_9GAMM</name>
<protein>
    <submittedName>
        <fullName evidence="4">HIRAN domain-containing protein</fullName>
    </submittedName>
</protein>
<dbReference type="Proteomes" id="UP000242642">
    <property type="component" value="Unassembled WGS sequence"/>
</dbReference>
<evidence type="ECO:0000256" key="1">
    <source>
        <dbReference type="ARBA" id="ARBA00022723"/>
    </source>
</evidence>
<evidence type="ECO:0000256" key="2">
    <source>
        <dbReference type="ARBA" id="ARBA00022801"/>
    </source>
</evidence>
<organism evidence="4 5">
    <name type="scientific">Thorsellia anophelis DSM 18579</name>
    <dbReference type="NCBI Taxonomy" id="1123402"/>
    <lineage>
        <taxon>Bacteria</taxon>
        <taxon>Pseudomonadati</taxon>
        <taxon>Pseudomonadota</taxon>
        <taxon>Gammaproteobacteria</taxon>
        <taxon>Enterobacterales</taxon>
        <taxon>Thorselliaceae</taxon>
        <taxon>Thorsellia</taxon>
    </lineage>
</organism>
<proteinExistence type="predicted"/>
<dbReference type="GO" id="GO:0003676">
    <property type="term" value="F:nucleic acid binding"/>
    <property type="evidence" value="ECO:0007669"/>
    <property type="project" value="InterPro"/>
</dbReference>
<dbReference type="GO" id="GO:0008270">
    <property type="term" value="F:zinc ion binding"/>
    <property type="evidence" value="ECO:0007669"/>
    <property type="project" value="InterPro"/>
</dbReference>